<dbReference type="InterPro" id="IPR003018">
    <property type="entry name" value="GAF"/>
</dbReference>
<comment type="catalytic activity">
    <reaction evidence="1">
        <text>ATP + protein L-histidine = ADP + protein N-phospho-L-histidine.</text>
        <dbReference type="EC" id="2.7.13.3"/>
    </reaction>
</comment>
<dbReference type="GO" id="GO:0009927">
    <property type="term" value="F:histidine phosphotransfer kinase activity"/>
    <property type="evidence" value="ECO:0007669"/>
    <property type="project" value="TreeGrafter"/>
</dbReference>
<dbReference type="SMART" id="SM00065">
    <property type="entry name" value="GAF"/>
    <property type="match status" value="1"/>
</dbReference>
<dbReference type="InterPro" id="IPR003594">
    <property type="entry name" value="HATPase_dom"/>
</dbReference>
<gene>
    <name evidence="8" type="ORF">MEBOL_006476</name>
</gene>
<dbReference type="InterPro" id="IPR003661">
    <property type="entry name" value="HisK_dim/P_dom"/>
</dbReference>
<evidence type="ECO:0000259" key="7">
    <source>
        <dbReference type="PROSITE" id="PS50112"/>
    </source>
</evidence>
<dbReference type="SUPFAM" id="SSF55874">
    <property type="entry name" value="ATPase domain of HSP90 chaperone/DNA topoisomerase II/histidine kinase"/>
    <property type="match status" value="1"/>
</dbReference>
<dbReference type="InterPro" id="IPR004358">
    <property type="entry name" value="Sig_transdc_His_kin-like_C"/>
</dbReference>
<evidence type="ECO:0000256" key="5">
    <source>
        <dbReference type="ARBA" id="ARBA00022777"/>
    </source>
</evidence>
<dbReference type="RefSeq" id="WP_095981102.1">
    <property type="nucleotide sequence ID" value="NZ_CP022163.1"/>
</dbReference>
<dbReference type="Gene3D" id="3.30.450.20">
    <property type="entry name" value="PAS domain"/>
    <property type="match status" value="1"/>
</dbReference>
<dbReference type="PROSITE" id="PS50109">
    <property type="entry name" value="HIS_KIN"/>
    <property type="match status" value="1"/>
</dbReference>
<dbReference type="SUPFAM" id="SSF47384">
    <property type="entry name" value="Homodimeric domain of signal transducing histidine kinase"/>
    <property type="match status" value="1"/>
</dbReference>
<dbReference type="EMBL" id="CP022163">
    <property type="protein sequence ID" value="ATB32987.1"/>
    <property type="molecule type" value="Genomic_DNA"/>
</dbReference>
<dbReference type="PRINTS" id="PR00344">
    <property type="entry name" value="BCTRLSENSOR"/>
</dbReference>
<keyword evidence="9" id="KW-1185">Reference proteome</keyword>
<dbReference type="EC" id="2.7.13.3" evidence="2"/>
<dbReference type="CDD" id="cd16922">
    <property type="entry name" value="HATPase_EvgS-ArcB-TorS-like"/>
    <property type="match status" value="1"/>
</dbReference>
<evidence type="ECO:0000313" key="9">
    <source>
        <dbReference type="Proteomes" id="UP000217289"/>
    </source>
</evidence>
<evidence type="ECO:0000259" key="6">
    <source>
        <dbReference type="PROSITE" id="PS50109"/>
    </source>
</evidence>
<dbReference type="FunFam" id="3.30.565.10:FF:000006">
    <property type="entry name" value="Sensor histidine kinase WalK"/>
    <property type="match status" value="1"/>
</dbReference>
<dbReference type="PROSITE" id="PS50112">
    <property type="entry name" value="PAS"/>
    <property type="match status" value="1"/>
</dbReference>
<evidence type="ECO:0000256" key="1">
    <source>
        <dbReference type="ARBA" id="ARBA00000085"/>
    </source>
</evidence>
<dbReference type="SUPFAM" id="SSF55781">
    <property type="entry name" value="GAF domain-like"/>
    <property type="match status" value="1"/>
</dbReference>
<proteinExistence type="predicted"/>
<name>A0A250IP95_9BACT</name>
<dbReference type="SMART" id="SM00387">
    <property type="entry name" value="HATPase_c"/>
    <property type="match status" value="1"/>
</dbReference>
<dbReference type="SUPFAM" id="SSF55785">
    <property type="entry name" value="PYP-like sensor domain (PAS domain)"/>
    <property type="match status" value="1"/>
</dbReference>
<dbReference type="SMART" id="SM00091">
    <property type="entry name" value="PAS"/>
    <property type="match status" value="1"/>
</dbReference>
<dbReference type="InterPro" id="IPR036097">
    <property type="entry name" value="HisK_dim/P_sf"/>
</dbReference>
<evidence type="ECO:0000256" key="2">
    <source>
        <dbReference type="ARBA" id="ARBA00012438"/>
    </source>
</evidence>
<dbReference type="SMART" id="SM00388">
    <property type="entry name" value="HisKA"/>
    <property type="match status" value="1"/>
</dbReference>
<dbReference type="PANTHER" id="PTHR43047:SF72">
    <property type="entry name" value="OSMOSENSING HISTIDINE PROTEIN KINASE SLN1"/>
    <property type="match status" value="1"/>
</dbReference>
<dbReference type="Pfam" id="PF01590">
    <property type="entry name" value="GAF"/>
    <property type="match status" value="1"/>
</dbReference>
<dbReference type="Pfam" id="PF00512">
    <property type="entry name" value="HisKA"/>
    <property type="match status" value="1"/>
</dbReference>
<evidence type="ECO:0000313" key="8">
    <source>
        <dbReference type="EMBL" id="ATB32987.1"/>
    </source>
</evidence>
<dbReference type="OrthoDB" id="8477115at2"/>
<dbReference type="InterPro" id="IPR029016">
    <property type="entry name" value="GAF-like_dom_sf"/>
</dbReference>
<dbReference type="Pfam" id="PF13426">
    <property type="entry name" value="PAS_9"/>
    <property type="match status" value="1"/>
</dbReference>
<dbReference type="CDD" id="cd00082">
    <property type="entry name" value="HisKA"/>
    <property type="match status" value="1"/>
</dbReference>
<dbReference type="GO" id="GO:0000155">
    <property type="term" value="F:phosphorelay sensor kinase activity"/>
    <property type="evidence" value="ECO:0007669"/>
    <property type="project" value="InterPro"/>
</dbReference>
<dbReference type="InterPro" id="IPR035965">
    <property type="entry name" value="PAS-like_dom_sf"/>
</dbReference>
<dbReference type="InterPro" id="IPR000014">
    <property type="entry name" value="PAS"/>
</dbReference>
<protein>
    <recommendedName>
        <fullName evidence="2">histidine kinase</fullName>
        <ecNumber evidence="2">2.7.13.3</ecNumber>
    </recommendedName>
</protein>
<keyword evidence="4" id="KW-0808">Transferase</keyword>
<dbReference type="InterPro" id="IPR036890">
    <property type="entry name" value="HATPase_C_sf"/>
</dbReference>
<feature type="domain" description="Histidine kinase" evidence="6">
    <location>
        <begin position="342"/>
        <end position="556"/>
    </location>
</feature>
<dbReference type="PANTHER" id="PTHR43047">
    <property type="entry name" value="TWO-COMPONENT HISTIDINE PROTEIN KINASE"/>
    <property type="match status" value="1"/>
</dbReference>
<dbReference type="Gene3D" id="1.10.287.130">
    <property type="match status" value="1"/>
</dbReference>
<dbReference type="Pfam" id="PF02518">
    <property type="entry name" value="HATPase_c"/>
    <property type="match status" value="1"/>
</dbReference>
<dbReference type="Gene3D" id="3.30.450.40">
    <property type="match status" value="1"/>
</dbReference>
<dbReference type="InterPro" id="IPR005467">
    <property type="entry name" value="His_kinase_dom"/>
</dbReference>
<dbReference type="CDD" id="cd00130">
    <property type="entry name" value="PAS"/>
    <property type="match status" value="1"/>
</dbReference>
<keyword evidence="3" id="KW-0597">Phosphoprotein</keyword>
<keyword evidence="5" id="KW-0418">Kinase</keyword>
<evidence type="ECO:0000256" key="4">
    <source>
        <dbReference type="ARBA" id="ARBA00022679"/>
    </source>
</evidence>
<dbReference type="Gene3D" id="3.30.565.10">
    <property type="entry name" value="Histidine kinase-like ATPase, C-terminal domain"/>
    <property type="match status" value="1"/>
</dbReference>
<dbReference type="NCBIfam" id="TIGR00229">
    <property type="entry name" value="sensory_box"/>
    <property type="match status" value="1"/>
</dbReference>
<evidence type="ECO:0000256" key="3">
    <source>
        <dbReference type="ARBA" id="ARBA00022553"/>
    </source>
</evidence>
<dbReference type="KEGG" id="mbd:MEBOL_006476"/>
<accession>A0A250IP95</accession>
<reference evidence="8 9" key="1">
    <citation type="submission" date="2017-06" db="EMBL/GenBank/DDBJ databases">
        <authorList>
            <person name="Kim H.J."/>
            <person name="Triplett B.A."/>
        </authorList>
    </citation>
    <scope>NUCLEOTIDE SEQUENCE [LARGE SCALE GENOMIC DNA]</scope>
    <source>
        <strain evidence="8 9">DSM 14713</strain>
    </source>
</reference>
<organism evidence="8 9">
    <name type="scientific">Melittangium boletus DSM 14713</name>
    <dbReference type="NCBI Taxonomy" id="1294270"/>
    <lineage>
        <taxon>Bacteria</taxon>
        <taxon>Pseudomonadati</taxon>
        <taxon>Myxococcota</taxon>
        <taxon>Myxococcia</taxon>
        <taxon>Myxococcales</taxon>
        <taxon>Cystobacterineae</taxon>
        <taxon>Archangiaceae</taxon>
        <taxon>Melittangium</taxon>
    </lineage>
</organism>
<dbReference type="GO" id="GO:0005886">
    <property type="term" value="C:plasma membrane"/>
    <property type="evidence" value="ECO:0007669"/>
    <property type="project" value="TreeGrafter"/>
</dbReference>
<dbReference type="Proteomes" id="UP000217289">
    <property type="component" value="Chromosome"/>
</dbReference>
<feature type="domain" description="PAS" evidence="7">
    <location>
        <begin position="30"/>
        <end position="83"/>
    </location>
</feature>
<dbReference type="AlphaFoldDB" id="A0A250IP95"/>
<sequence length="566" mass="62625">MGFLGTLARLVRRLLPTAEKGPLIRALRVSEAQVSGIIATAADAIVSIDEWARVVLFNHAAEEMFGYRAKELLGQPLERLFPERLRPPQGQRVRDFASAPVAELPLEACCLDLFGLRRTGEEFPVEASMSKLDNGGSRLVTLILRDTTERVLRERERHVLTEVGHLLFSTLDEEQALANAAEQVATSLTDCCIIDLLEDGRGRRLKVAHRDPAKARLVEVLEQTPQDRRLPYLLATVMRTRLPELIPEVSPEFIESISQSEPHLQALRELNPRSLVCVPILAQGRLLGALALISSHPQRRYGENELRLGEALATRASIAIEHARLYRAAREATRARDDVLGVVAHDLRNPLNAIVLSAQMLLRQQPHLSEPRAQGPLRAILNSARRMDRLIQDLLNVTCMEAGQLAVVVQPEPTSALLQDAFEAARPLASELQLTLDVPEELPWVRADRDRLLQVFSNLLGNALKFTPSGGQITLGAQVDGEMIRFWVRDTGPGIAPEAIEHLFDRFWQARRGDRRGAGLGLSITRGLVEAHAGRIWVESEPGRGSTFFFTVPVASPAHEPLSSGA</sequence>